<feature type="transmembrane region" description="Helical" evidence="7">
    <location>
        <begin position="217"/>
        <end position="238"/>
    </location>
</feature>
<evidence type="ECO:0000256" key="7">
    <source>
        <dbReference type="SAM" id="Phobius"/>
    </source>
</evidence>
<accession>A0ABT0CES5</accession>
<comment type="similarity">
    <text evidence="2">Belongs to the chromate ion transporter (CHR) (TC 2.A.51) family.</text>
</comment>
<sequence length="423" mass="44852">MSADPSPSQSLALEQELPAPLPPLSVRLKEIAAVFLRLGFLGFGGPQAHIAMQNDEAVTRRGWMSQEQFTEGVGLCELLPGPASTQMGIYIGYVRAGWAGAVLAGFCFIAPAFVIEVMFSWLYFRFQKVPQLQGVFFGVAPVVIAIILAFCWKLGRKAVKDWSRGLIAVAAFVLLLLAGVNILLLFALAAAVGLVLYGPRRPWPGIPGLLPWPLLSLAQTVVATVPPETLTLSSFWGLERIGTYFWPMTLFFLKVGSAIFGGGLVIIPFIAEEVVEQLRWLTPAEFLDGVAIGQFTPGPVVLTAAFIGYKVAGVLGALTATVAIFAPSFAFILLAAPVLLRIRRNAWAKGSLQAMTPTALGAIAAATIPLAQNALLQDTPLASLLALLIGGAALVGLMHFKLPTWLLVLAGGGVGWLVGGLVT</sequence>
<feature type="transmembrane region" description="Helical" evidence="7">
    <location>
        <begin position="166"/>
        <end position="197"/>
    </location>
</feature>
<feature type="transmembrane region" description="Helical" evidence="7">
    <location>
        <begin position="96"/>
        <end position="123"/>
    </location>
</feature>
<feature type="transmembrane region" description="Helical" evidence="7">
    <location>
        <begin position="135"/>
        <end position="154"/>
    </location>
</feature>
<evidence type="ECO:0000313" key="9">
    <source>
        <dbReference type="Proteomes" id="UP000830835"/>
    </source>
</evidence>
<evidence type="ECO:0000256" key="3">
    <source>
        <dbReference type="ARBA" id="ARBA00022475"/>
    </source>
</evidence>
<gene>
    <name evidence="8" type="primary">chrA</name>
    <name evidence="8" type="ORF">JX360_15455</name>
</gene>
<keyword evidence="9" id="KW-1185">Reference proteome</keyword>
<keyword evidence="3" id="KW-1003">Cell membrane</keyword>
<dbReference type="PANTHER" id="PTHR33567:SF3">
    <property type="entry name" value="CHROMATE ION TRANSPORTER (EUROFUNG)"/>
    <property type="match status" value="1"/>
</dbReference>
<comment type="caution">
    <text evidence="8">The sequence shown here is derived from an EMBL/GenBank/DDBJ whole genome shotgun (WGS) entry which is preliminary data.</text>
</comment>
<dbReference type="RefSeq" id="WP_244352685.1">
    <property type="nucleotide sequence ID" value="NZ_JAFIRA010000055.1"/>
</dbReference>
<feature type="transmembrane region" description="Helical" evidence="7">
    <location>
        <begin position="405"/>
        <end position="422"/>
    </location>
</feature>
<evidence type="ECO:0000313" key="8">
    <source>
        <dbReference type="EMBL" id="MCJ2544284.1"/>
    </source>
</evidence>
<evidence type="ECO:0000256" key="6">
    <source>
        <dbReference type="ARBA" id="ARBA00023136"/>
    </source>
</evidence>
<evidence type="ECO:0000256" key="4">
    <source>
        <dbReference type="ARBA" id="ARBA00022692"/>
    </source>
</evidence>
<proteinExistence type="inferred from homology"/>
<evidence type="ECO:0000256" key="2">
    <source>
        <dbReference type="ARBA" id="ARBA00005262"/>
    </source>
</evidence>
<feature type="transmembrane region" description="Helical" evidence="7">
    <location>
        <begin position="352"/>
        <end position="375"/>
    </location>
</feature>
<protein>
    <submittedName>
        <fullName evidence="8">Chromate efflux transporter</fullName>
    </submittedName>
</protein>
<dbReference type="EMBL" id="JAFIRA010000055">
    <property type="protein sequence ID" value="MCJ2544284.1"/>
    <property type="molecule type" value="Genomic_DNA"/>
</dbReference>
<name>A0ABT0CES5_THEVL</name>
<dbReference type="Pfam" id="PF02417">
    <property type="entry name" value="Chromate_transp"/>
    <property type="match status" value="2"/>
</dbReference>
<keyword evidence="4 7" id="KW-0812">Transmembrane</keyword>
<keyword evidence="6 7" id="KW-0472">Membrane</keyword>
<keyword evidence="5 7" id="KW-1133">Transmembrane helix</keyword>
<feature type="transmembrane region" description="Helical" evidence="7">
    <location>
        <begin position="381"/>
        <end position="398"/>
    </location>
</feature>
<dbReference type="NCBIfam" id="TIGR00937">
    <property type="entry name" value="2A51"/>
    <property type="match status" value="1"/>
</dbReference>
<evidence type="ECO:0000256" key="5">
    <source>
        <dbReference type="ARBA" id="ARBA00022989"/>
    </source>
</evidence>
<feature type="transmembrane region" description="Helical" evidence="7">
    <location>
        <begin position="314"/>
        <end position="340"/>
    </location>
</feature>
<reference evidence="8" key="1">
    <citation type="submission" date="2021-02" db="EMBL/GenBank/DDBJ databases">
        <title>The CRISPR/cas machinery reduction and long-range gene transfer in the hot spring cyanobacterium Synechococcus.</title>
        <authorList>
            <person name="Dvorak P."/>
            <person name="Jahodarova E."/>
            <person name="Hasler P."/>
            <person name="Poulickova A."/>
        </authorList>
    </citation>
    <scope>NUCLEOTIDE SEQUENCE</scope>
    <source>
        <strain evidence="8">Rupite</strain>
    </source>
</reference>
<dbReference type="PIRSF" id="PIRSF004810">
    <property type="entry name" value="ChrA"/>
    <property type="match status" value="1"/>
</dbReference>
<feature type="transmembrane region" description="Helical" evidence="7">
    <location>
        <begin position="250"/>
        <end position="271"/>
    </location>
</feature>
<dbReference type="InterPro" id="IPR003370">
    <property type="entry name" value="Chromate_transpt"/>
</dbReference>
<dbReference type="InterPro" id="IPR014047">
    <property type="entry name" value="Chr_Tranpt_l_chain"/>
</dbReference>
<comment type="subcellular location">
    <subcellularLocation>
        <location evidence="1">Cell membrane</location>
        <topology evidence="1">Multi-pass membrane protein</topology>
    </subcellularLocation>
</comment>
<evidence type="ECO:0000256" key="1">
    <source>
        <dbReference type="ARBA" id="ARBA00004651"/>
    </source>
</evidence>
<organism evidence="8 9">
    <name type="scientific">Thermostichus vulcanus str. 'Rupite'</name>
    <dbReference type="NCBI Taxonomy" id="2813851"/>
    <lineage>
        <taxon>Bacteria</taxon>
        <taxon>Bacillati</taxon>
        <taxon>Cyanobacteriota</taxon>
        <taxon>Cyanophyceae</taxon>
        <taxon>Thermostichales</taxon>
        <taxon>Thermostichaceae</taxon>
        <taxon>Thermostichus</taxon>
    </lineage>
</organism>
<dbReference type="PANTHER" id="PTHR33567">
    <property type="entry name" value="CHROMATE ION TRANSPORTER (EUROFUNG)"/>
    <property type="match status" value="1"/>
</dbReference>
<dbReference type="Proteomes" id="UP000830835">
    <property type="component" value="Unassembled WGS sequence"/>
</dbReference>